<dbReference type="Pfam" id="PF07070">
    <property type="entry name" value="Spo0M"/>
    <property type="match status" value="1"/>
</dbReference>
<dbReference type="OrthoDB" id="2988706at2"/>
<dbReference type="Proteomes" id="UP000186385">
    <property type="component" value="Unassembled WGS sequence"/>
</dbReference>
<protein>
    <submittedName>
        <fullName evidence="2">Sporulation-control protein</fullName>
    </submittedName>
</protein>
<evidence type="ECO:0000313" key="3">
    <source>
        <dbReference type="Proteomes" id="UP000186385"/>
    </source>
</evidence>
<dbReference type="EMBL" id="FTLX01000008">
    <property type="protein sequence ID" value="SIR41954.1"/>
    <property type="molecule type" value="Genomic_DNA"/>
</dbReference>
<accession>A0A1N7ASA6</accession>
<organism evidence="2 3">
    <name type="scientific">Domibacillus enclensis</name>
    <dbReference type="NCBI Taxonomy" id="1017273"/>
    <lineage>
        <taxon>Bacteria</taxon>
        <taxon>Bacillati</taxon>
        <taxon>Bacillota</taxon>
        <taxon>Bacilli</taxon>
        <taxon>Bacillales</taxon>
        <taxon>Bacillaceae</taxon>
        <taxon>Domibacillus</taxon>
    </lineage>
</organism>
<proteinExistence type="predicted"/>
<gene>
    <name evidence="1" type="ORF">B1B05_15115</name>
    <name evidence="2" type="ORF">SAMN05443094_10812</name>
</gene>
<reference evidence="4" key="2">
    <citation type="submission" date="2017-03" db="EMBL/GenBank/DDBJ databases">
        <title>Bacillus sp. V-88(T) DSM27956, whole genome shotgun sequencing project.</title>
        <authorList>
            <person name="Dastager S.G."/>
            <person name="Neurgaonkar P.S."/>
            <person name="Dharne M.S."/>
        </authorList>
    </citation>
    <scope>NUCLEOTIDE SEQUENCE [LARGE SCALE GENOMIC DNA]</scope>
    <source>
        <strain evidence="4">DSM 25145</strain>
    </source>
</reference>
<dbReference type="AlphaFoldDB" id="A0A1N7ASA6"/>
<reference evidence="1" key="3">
    <citation type="submission" date="2017-03" db="EMBL/GenBank/DDBJ databases">
        <authorList>
            <person name="Dastager S.G."/>
            <person name="Neurgaonkar P.S."/>
            <person name="Dharne M.S."/>
        </authorList>
    </citation>
    <scope>NUCLEOTIDE SEQUENCE</scope>
    <source>
        <strain evidence="1">DSM 25145</strain>
    </source>
</reference>
<dbReference type="EMBL" id="MWSK01000008">
    <property type="protein sequence ID" value="OXS75063.1"/>
    <property type="molecule type" value="Genomic_DNA"/>
</dbReference>
<dbReference type="Proteomes" id="UP000215545">
    <property type="component" value="Unassembled WGS sequence"/>
</dbReference>
<evidence type="ECO:0000313" key="4">
    <source>
        <dbReference type="Proteomes" id="UP000215545"/>
    </source>
</evidence>
<evidence type="ECO:0000313" key="2">
    <source>
        <dbReference type="EMBL" id="SIR41954.1"/>
    </source>
</evidence>
<sequence length="129" mass="14346">MLNKLMSQVKGRIGSPHIDLLLDKNEFTPGEKVTGSFIIKSGLFEQKLSRLECDLVTKNASVKSPAADAIMIFMSEQIPPNTSKRIPFSFQLPAQMEGSRYYFETKLCFGDGKKCIGHDAIDVTKPVFS</sequence>
<name>A0A1N7ASA6_9BACI</name>
<dbReference type="InterPro" id="IPR009776">
    <property type="entry name" value="Spore_0_M"/>
</dbReference>
<reference evidence="2 3" key="1">
    <citation type="submission" date="2017-01" db="EMBL/GenBank/DDBJ databases">
        <authorList>
            <person name="Mah S.A."/>
            <person name="Swanson W.J."/>
            <person name="Moy G.W."/>
            <person name="Vacquier V.D."/>
        </authorList>
    </citation>
    <scope>NUCLEOTIDE SEQUENCE [LARGE SCALE GENOMIC DNA]</scope>
    <source>
        <strain evidence="2 3">NIO-1016</strain>
    </source>
</reference>
<evidence type="ECO:0000313" key="1">
    <source>
        <dbReference type="EMBL" id="OXS75063.1"/>
    </source>
</evidence>
<dbReference type="RefSeq" id="WP_045850673.1">
    <property type="nucleotide sequence ID" value="NZ_FTLX01000008.1"/>
</dbReference>
<keyword evidence="4" id="KW-1185">Reference proteome</keyword>